<dbReference type="PROSITE" id="PS50102">
    <property type="entry name" value="RRM"/>
    <property type="match status" value="1"/>
</dbReference>
<dbReference type="GO" id="GO:0005681">
    <property type="term" value="C:spliceosomal complex"/>
    <property type="evidence" value="ECO:0007669"/>
    <property type="project" value="TreeGrafter"/>
</dbReference>
<dbReference type="Gene3D" id="1.20.1390.10">
    <property type="entry name" value="PWI domain"/>
    <property type="match status" value="1"/>
</dbReference>
<evidence type="ECO:0000259" key="4">
    <source>
        <dbReference type="PROSITE" id="PS50102"/>
    </source>
</evidence>
<evidence type="ECO:0000259" key="5">
    <source>
        <dbReference type="PROSITE" id="PS51025"/>
    </source>
</evidence>
<dbReference type="InterPro" id="IPR012677">
    <property type="entry name" value="Nucleotide-bd_a/b_plait_sf"/>
</dbReference>
<dbReference type="SMART" id="SM00360">
    <property type="entry name" value="RRM"/>
    <property type="match status" value="1"/>
</dbReference>
<dbReference type="AlphaFoldDB" id="A0A0H5S6R6"/>
<dbReference type="EMBL" id="LN856957">
    <property type="protein sequence ID" value="CRZ24422.1"/>
    <property type="molecule type" value="Genomic_DNA"/>
</dbReference>
<proteinExistence type="predicted"/>
<feature type="region of interest" description="Disordered" evidence="3">
    <location>
        <begin position="358"/>
        <end position="381"/>
    </location>
</feature>
<feature type="compositionally biased region" description="Low complexity" evidence="3">
    <location>
        <begin position="281"/>
        <end position="306"/>
    </location>
</feature>
<dbReference type="Pfam" id="PF00076">
    <property type="entry name" value="RRM_1"/>
    <property type="match status" value="1"/>
</dbReference>
<feature type="region of interest" description="Disordered" evidence="3">
    <location>
        <begin position="214"/>
        <end position="341"/>
    </location>
</feature>
<dbReference type="InterPro" id="IPR002483">
    <property type="entry name" value="PWI_dom"/>
</dbReference>
<name>A0A0H5S6R6_BRUMA</name>
<protein>
    <submittedName>
        <fullName evidence="6">Bm6182</fullName>
    </submittedName>
</protein>
<evidence type="ECO:0000256" key="3">
    <source>
        <dbReference type="SAM" id="MobiDB-lite"/>
    </source>
</evidence>
<dbReference type="InterPro" id="IPR035979">
    <property type="entry name" value="RBD_domain_sf"/>
</dbReference>
<feature type="domain" description="RRM" evidence="4">
    <location>
        <begin position="63"/>
        <end position="140"/>
    </location>
</feature>
<reference evidence="6" key="2">
    <citation type="submission" date="2012-12" db="EMBL/GenBank/DDBJ databases">
        <authorList>
            <person name="Gao Y.W."/>
            <person name="Fan S.T."/>
            <person name="Sun H.T."/>
            <person name="Wang Z."/>
            <person name="Gao X.L."/>
            <person name="Li Y.G."/>
            <person name="Wang T.C."/>
            <person name="Zhang K."/>
            <person name="Xu W.W."/>
            <person name="Yu Z.J."/>
            <person name="Xia X.Z."/>
        </authorList>
    </citation>
    <scope>NUCLEOTIDE SEQUENCE</scope>
    <source>
        <strain evidence="6">FR3</strain>
    </source>
</reference>
<feature type="domain" description="PWI" evidence="5">
    <location>
        <begin position="630"/>
        <end position="725"/>
    </location>
</feature>
<dbReference type="InterPro" id="IPR036483">
    <property type="entry name" value="PWI_dom_sf"/>
</dbReference>
<dbReference type="InterPro" id="IPR052768">
    <property type="entry name" value="RBM25"/>
</dbReference>
<dbReference type="SUPFAM" id="SSF54928">
    <property type="entry name" value="RNA-binding domain, RBD"/>
    <property type="match status" value="1"/>
</dbReference>
<dbReference type="Pfam" id="PF01480">
    <property type="entry name" value="PWI"/>
    <property type="match status" value="1"/>
</dbReference>
<dbReference type="FunFam" id="1.20.1390.10:FF:000004">
    <property type="entry name" value="RNA-binding motif protein 25"/>
    <property type="match status" value="1"/>
</dbReference>
<dbReference type="SUPFAM" id="SSF101233">
    <property type="entry name" value="PWI domain"/>
    <property type="match status" value="1"/>
</dbReference>
<keyword evidence="1" id="KW-0507">mRNA processing</keyword>
<dbReference type="InterPro" id="IPR034268">
    <property type="entry name" value="RBM25_RRM"/>
</dbReference>
<dbReference type="WormBase" id="Bm6182">
    <property type="protein sequence ID" value="BM45968"/>
    <property type="gene ID" value="WBGene00226443"/>
</dbReference>
<gene>
    <name evidence="6 7" type="ORF">Bm6182</name>
    <name evidence="6" type="ORF">BM_Bm6182</name>
</gene>
<feature type="compositionally biased region" description="Basic and acidic residues" evidence="3">
    <location>
        <begin position="512"/>
        <end position="523"/>
    </location>
</feature>
<feature type="compositionally biased region" description="Basic and acidic residues" evidence="3">
    <location>
        <begin position="411"/>
        <end position="440"/>
    </location>
</feature>
<evidence type="ECO:0000256" key="1">
    <source>
        <dbReference type="ARBA" id="ARBA00022664"/>
    </source>
</evidence>
<evidence type="ECO:0000313" key="6">
    <source>
        <dbReference type="EMBL" id="CRZ24422.1"/>
    </source>
</evidence>
<dbReference type="GO" id="GO:0006397">
    <property type="term" value="P:mRNA processing"/>
    <property type="evidence" value="ECO:0007669"/>
    <property type="project" value="UniProtKB-KW"/>
</dbReference>
<dbReference type="PROSITE" id="PS51025">
    <property type="entry name" value="PWI"/>
    <property type="match status" value="1"/>
</dbReference>
<dbReference type="Gene3D" id="3.30.70.330">
    <property type="match status" value="1"/>
</dbReference>
<keyword evidence="2" id="KW-0694">RNA-binding</keyword>
<evidence type="ECO:0000256" key="2">
    <source>
        <dbReference type="PROSITE-ProRule" id="PRU00176"/>
    </source>
</evidence>
<sequence length="725" mass="83157">MAVPPRFPGMIPAYGVQIPQMTPMMPFPNPYFMPNPIMAAAAAQRMAAPPAPQPKPPEKPPVTTVFVGNINEKCGNELIRAILTECGAVATWKRIQGSNGKFQAFGFCEFESPFGTMRALRILHDYPLAEKKLVVKIDDKTRTMVKDYVARKRAEKNLPPETLASDEMPADEDNVADDEEIRQKIQTLIEKDAPDLVPIEGYITIDGELAEKARSPALEKGKDRARDRSIEKRKERKDDDKYSGRHRARSRSHSDSRSKHKSRKRSRSDSERSDVKKSHYRSSSISSASSRSSSSSSDSSFSNRSGSHTRKAFRSQSPSRDRDSEDSDEQKERRALRKQIREKEIAYAERLRKWEARERRQAKLYERDEQREKQRKRDMQKEAKKLKHFLEDYDDERMDQKYYKSSSLFQRRRDFEREREADAKDRQREQQEIEELKKQILAENANVENPDEEARKRHEEQEEALLRKLRADSGSPNPHRPLGQKPLPSEPEKDEESEESESDSESDGSAEEALKSEKLEKRSSWKAVASEDTPVANSPIVSVASPSVMSSSLASPAVVRTDVITPARPSTSSHLNGIFGFEENDEDGAFRKRKLKPFEITEEDRIQAMTSEERKQMIKDLIDRIPTAKNDLFAFPINWNYVDKSLVEQRVKPWVSKKITDYIGEEEASLVDFVCEKVTSKTDPQKILSDIAMVLDDEAEVFVVKMWRLLIYESEAKKLGLSRKP</sequence>
<dbReference type="PANTHER" id="PTHR18806:SF4">
    <property type="entry name" value="RNA-BINDING PROTEIN 25"/>
    <property type="match status" value="1"/>
</dbReference>
<dbReference type="GO" id="GO:0000381">
    <property type="term" value="P:regulation of alternative mRNA splicing, via spliceosome"/>
    <property type="evidence" value="ECO:0007669"/>
    <property type="project" value="TreeGrafter"/>
</dbReference>
<dbReference type="GO" id="GO:0003729">
    <property type="term" value="F:mRNA binding"/>
    <property type="evidence" value="ECO:0007669"/>
    <property type="project" value="TreeGrafter"/>
</dbReference>
<reference evidence="6" key="1">
    <citation type="journal article" date="2007" name="Science">
        <title>Draft genome of the filarial nematode parasite Brugia malayi.</title>
        <authorList>
            <person name="Ghedin E."/>
            <person name="Wang S."/>
            <person name="Spiro D."/>
            <person name="Caler E."/>
            <person name="Zhao Q."/>
            <person name="Crabtree J."/>
            <person name="Allen J.E."/>
            <person name="Delcher A.L."/>
            <person name="Guiliano D.B."/>
            <person name="Miranda-Saavedra D."/>
            <person name="Angiuoli S.V."/>
            <person name="Creasy T."/>
            <person name="Amedeo P."/>
            <person name="Haas B."/>
            <person name="El-Sayed N.M."/>
            <person name="Wortman J.R."/>
            <person name="Feldblyum T."/>
            <person name="Tallon L."/>
            <person name="Schatz M."/>
            <person name="Shumway M."/>
            <person name="Koo H."/>
            <person name="Salzberg S.L."/>
            <person name="Schobel S."/>
            <person name="Pertea M."/>
            <person name="Pop M."/>
            <person name="White O."/>
            <person name="Barton G.J."/>
            <person name="Carlow C.K."/>
            <person name="Crawford M.J."/>
            <person name="Daub J."/>
            <person name="Dimmic M.W."/>
            <person name="Estes C.F."/>
            <person name="Foster J.M."/>
            <person name="Ganatra M."/>
            <person name="Gregory W.F."/>
            <person name="Johnson N.M."/>
            <person name="Jin J."/>
            <person name="Komuniecki R."/>
            <person name="Korf I."/>
            <person name="Kumar S."/>
            <person name="Laney S."/>
            <person name="Li B.W."/>
            <person name="Li W."/>
            <person name="Lindblom T.H."/>
            <person name="Lustigman S."/>
            <person name="Ma D."/>
            <person name="Maina C.V."/>
            <person name="Martin D.M."/>
            <person name="McCarter J.P."/>
            <person name="McReynolds L."/>
            <person name="Mitreva M."/>
            <person name="Nutman T.B."/>
            <person name="Parkinson J."/>
            <person name="Peregrin-Alvarez J.M."/>
            <person name="Poole C."/>
            <person name="Ren Q."/>
            <person name="Saunders L."/>
            <person name="Sluder A.E."/>
            <person name="Smith K."/>
            <person name="Stanke M."/>
            <person name="Unnasch T.R."/>
            <person name="Ware J."/>
            <person name="Wei A.D."/>
            <person name="Weil G."/>
            <person name="Williams D.J."/>
            <person name="Zhang Y."/>
            <person name="Williams S.A."/>
            <person name="Fraser-Liggett C."/>
            <person name="Slatko B."/>
            <person name="Blaxter M.L."/>
            <person name="Scott A.L."/>
        </authorList>
    </citation>
    <scope>NUCLEOTIDE SEQUENCE</scope>
    <source>
        <strain evidence="6">FR3</strain>
    </source>
</reference>
<dbReference type="SMART" id="SM00311">
    <property type="entry name" value="PWI"/>
    <property type="match status" value="1"/>
</dbReference>
<feature type="region of interest" description="Disordered" evidence="3">
    <location>
        <begin position="156"/>
        <end position="175"/>
    </location>
</feature>
<evidence type="ECO:0000313" key="7">
    <source>
        <dbReference type="WormBase" id="Bm6182"/>
    </source>
</evidence>
<accession>A0A0H5S6R6</accession>
<feature type="compositionally biased region" description="Acidic residues" evidence="3">
    <location>
        <begin position="492"/>
        <end position="510"/>
    </location>
</feature>
<dbReference type="CDD" id="cd12446">
    <property type="entry name" value="RRM_RBM25"/>
    <property type="match status" value="1"/>
</dbReference>
<feature type="compositionally biased region" description="Basic and acidic residues" evidence="3">
    <location>
        <begin position="452"/>
        <end position="471"/>
    </location>
</feature>
<dbReference type="InterPro" id="IPR000504">
    <property type="entry name" value="RRM_dom"/>
</dbReference>
<dbReference type="PANTHER" id="PTHR18806">
    <property type="entry name" value="RBM25 PROTEIN"/>
    <property type="match status" value="1"/>
</dbReference>
<feature type="region of interest" description="Disordered" evidence="3">
    <location>
        <begin position="393"/>
        <end position="533"/>
    </location>
</feature>
<feature type="compositionally biased region" description="Basic and acidic residues" evidence="3">
    <location>
        <begin position="214"/>
        <end position="243"/>
    </location>
</feature>
<organism evidence="6">
    <name type="scientific">Brugia malayi</name>
    <name type="common">Filarial nematode worm</name>
    <dbReference type="NCBI Taxonomy" id="6279"/>
    <lineage>
        <taxon>Eukaryota</taxon>
        <taxon>Metazoa</taxon>
        <taxon>Ecdysozoa</taxon>
        <taxon>Nematoda</taxon>
        <taxon>Chromadorea</taxon>
        <taxon>Rhabditida</taxon>
        <taxon>Spirurina</taxon>
        <taxon>Spiruromorpha</taxon>
        <taxon>Filarioidea</taxon>
        <taxon>Onchocercidae</taxon>
        <taxon>Brugia</taxon>
    </lineage>
</organism>
<feature type="compositionally biased region" description="Basic and acidic residues" evidence="3">
    <location>
        <begin position="267"/>
        <end position="277"/>
    </location>
</feature>